<dbReference type="Gene3D" id="2.60.40.4100">
    <property type="entry name" value="Zona pellucida, ZP-C domain"/>
    <property type="match status" value="1"/>
</dbReference>
<evidence type="ECO:0000259" key="6">
    <source>
        <dbReference type="PROSITE" id="PS51034"/>
    </source>
</evidence>
<accession>A0A914AGR5</accession>
<dbReference type="PANTHER" id="PTHR14002:SF59">
    <property type="entry name" value="CUB AND ZONA PELLUCIDA-LIKE DOMAIN-CONTAINING PROTEIN 1-RELATED"/>
    <property type="match status" value="1"/>
</dbReference>
<feature type="transmembrane region" description="Helical" evidence="4">
    <location>
        <begin position="869"/>
        <end position="892"/>
    </location>
</feature>
<dbReference type="PROSITE" id="PS51034">
    <property type="entry name" value="ZP_2"/>
    <property type="match status" value="1"/>
</dbReference>
<evidence type="ECO:0000256" key="3">
    <source>
        <dbReference type="ARBA" id="ARBA00023180"/>
    </source>
</evidence>
<keyword evidence="4" id="KW-1133">Transmembrane helix</keyword>
<dbReference type="RefSeq" id="XP_038062893.1">
    <property type="nucleotide sequence ID" value="XM_038206965.1"/>
</dbReference>
<keyword evidence="4" id="KW-0812">Transmembrane</keyword>
<dbReference type="EnsemblMetazoa" id="XM_038206965.1">
    <property type="protein sequence ID" value="XP_038062893.1"/>
    <property type="gene ID" value="LOC119733385"/>
</dbReference>
<proteinExistence type="predicted"/>
<keyword evidence="4" id="KW-0472">Membrane</keyword>
<dbReference type="InterPro" id="IPR048290">
    <property type="entry name" value="ZP_chr"/>
</dbReference>
<dbReference type="InterPro" id="IPR001507">
    <property type="entry name" value="ZP_dom"/>
</dbReference>
<feature type="domain" description="ZP" evidence="6">
    <location>
        <begin position="571"/>
        <end position="822"/>
    </location>
</feature>
<dbReference type="Proteomes" id="UP000887568">
    <property type="component" value="Unplaced"/>
</dbReference>
<organism evidence="7 8">
    <name type="scientific">Patiria miniata</name>
    <name type="common">Bat star</name>
    <name type="synonym">Asterina miniata</name>
    <dbReference type="NCBI Taxonomy" id="46514"/>
    <lineage>
        <taxon>Eukaryota</taxon>
        <taxon>Metazoa</taxon>
        <taxon>Echinodermata</taxon>
        <taxon>Eleutherozoa</taxon>
        <taxon>Asterozoa</taxon>
        <taxon>Asteroidea</taxon>
        <taxon>Valvatacea</taxon>
        <taxon>Valvatida</taxon>
        <taxon>Asterinidae</taxon>
        <taxon>Patiria</taxon>
    </lineage>
</organism>
<evidence type="ECO:0000313" key="8">
    <source>
        <dbReference type="Proteomes" id="UP000887568"/>
    </source>
</evidence>
<dbReference type="OrthoDB" id="8945590at2759"/>
<dbReference type="InterPro" id="IPR042235">
    <property type="entry name" value="ZP-C_dom"/>
</dbReference>
<feature type="chain" id="PRO_5037746696" description="ZP domain-containing protein" evidence="5">
    <location>
        <begin position="20"/>
        <end position="911"/>
    </location>
</feature>
<dbReference type="AlphaFoldDB" id="A0A914AGR5"/>
<sequence length="911" mass="100643">MGGLLQALLVIVFLQGCHCGEVRSSHVRDLTLSVKAAESQDTVDVSPGQHDEQPAIKSLQCSDSASPPVILETWPDPAVTRIPIFADWTFHFKFNQNVNRATRPAFVKVYYRVGAWVFSIDASAGDNVHFSAPDTMQVVVPANLKALLAGGQVFHVLLDEGVVTGPGPCYVPSAAVTDPNFYKVLNSGLPDRYYDTPYYTTPAPPSSCSDTERPTVIQSWPADGFYSSLSIAKLTLKYDREVTVAQSLTGVYIYRRHAWQSAQNCKIVQTAVDTIETDCYSSMNLDLHDLDGNGVFTIIMAEDVVTGPAPCNAPSGWLAITLSTGSPPATDGAPTYAYTTEQFGDWTTRDNPGFQPTTEYWPTTQEVTESPFTEPATTPWMDCASMASPVVVEAWTNATVNLPNYSLIWNFRFDQHITKATSSSYAYARFYESSGWWRMSIPTWVLYNVRFSALDTLQVLVRDQPPDMPSYLPIGQEYYVLLDEGAVNGAAPCYIPSAAVNDTYLCRAVYGVAPNATDEVPIYTTHVLEDWTTSLESDNPTKQPTEFTTEEIGWSTHPPRMTQPPLLPSMDCSDSGMTVFIPRSVIGDALSSHLHFLDPACVGSHHNTTHVKIATTYDRCGTFMEVHGDSVIFFNVIHDEAVPVQPGSVITRDRDIEIPVQCIMDLEGFAEISFRPDTSKITFREDGFGSFNFSLRLYHGNDYTTPYQPADYPVQVAMGNKLYFEARTWSEPGLELFVQTCRATPTSNSDDFHRYTFIQDGCIEDNTVMFHPSDDPDIERFEIDAFAFVDALPQPVVYVHCDMVLCNSTDASSRCGIGCPTRSMNLLPGVHRRHARSASGSRAYAITQGPISVIEDGGKEGSEMSSVQLPILLTTVCLLVGCVLVLGTLIVVMRKRTQRLQLYSPLATEEK</sequence>
<dbReference type="GeneID" id="119733385"/>
<keyword evidence="3" id="KW-0325">Glycoprotein</keyword>
<reference evidence="7" key="1">
    <citation type="submission" date="2022-11" db="UniProtKB">
        <authorList>
            <consortium name="EnsemblMetazoa"/>
        </authorList>
    </citation>
    <scope>IDENTIFICATION</scope>
</reference>
<evidence type="ECO:0000313" key="7">
    <source>
        <dbReference type="EnsemblMetazoa" id="XP_038062893.1"/>
    </source>
</evidence>
<evidence type="ECO:0000256" key="5">
    <source>
        <dbReference type="SAM" id="SignalP"/>
    </source>
</evidence>
<dbReference type="Pfam" id="PF23344">
    <property type="entry name" value="ZP-N"/>
    <property type="match status" value="1"/>
</dbReference>
<protein>
    <recommendedName>
        <fullName evidence="6">ZP domain-containing protein</fullName>
    </recommendedName>
</protein>
<evidence type="ECO:0000256" key="4">
    <source>
        <dbReference type="SAM" id="Phobius"/>
    </source>
</evidence>
<keyword evidence="1 5" id="KW-0732">Signal</keyword>
<dbReference type="Pfam" id="PF00100">
    <property type="entry name" value="Zona_pellucida"/>
    <property type="match status" value="1"/>
</dbReference>
<dbReference type="Gene3D" id="2.60.40.3210">
    <property type="entry name" value="Zona pellucida, ZP-N domain"/>
    <property type="match status" value="1"/>
</dbReference>
<dbReference type="InterPro" id="IPR055355">
    <property type="entry name" value="ZP-C"/>
</dbReference>
<dbReference type="SMART" id="SM00241">
    <property type="entry name" value="ZP"/>
    <property type="match status" value="1"/>
</dbReference>
<keyword evidence="8" id="KW-1185">Reference proteome</keyword>
<keyword evidence="2" id="KW-1015">Disulfide bond</keyword>
<name>A0A914AGR5_PATMI</name>
<feature type="signal peptide" evidence="5">
    <location>
        <begin position="1"/>
        <end position="19"/>
    </location>
</feature>
<evidence type="ECO:0000256" key="2">
    <source>
        <dbReference type="ARBA" id="ARBA00023157"/>
    </source>
</evidence>
<evidence type="ECO:0000256" key="1">
    <source>
        <dbReference type="ARBA" id="ARBA00022729"/>
    </source>
</evidence>
<dbReference type="PRINTS" id="PR00023">
    <property type="entry name" value="ZPELLUCIDA"/>
</dbReference>
<dbReference type="InterPro" id="IPR055356">
    <property type="entry name" value="ZP-N"/>
</dbReference>
<dbReference type="PANTHER" id="PTHR14002">
    <property type="entry name" value="ENDOGLIN/TGF-BETA RECEPTOR TYPE III"/>
    <property type="match status" value="1"/>
</dbReference>